<dbReference type="RefSeq" id="WP_117976218.1">
    <property type="nucleotide sequence ID" value="NZ_QRST01000003.1"/>
</dbReference>
<keyword evidence="1" id="KW-0315">Glutamine amidotransferase</keyword>
<proteinExistence type="predicted"/>
<evidence type="ECO:0000256" key="1">
    <source>
        <dbReference type="ARBA" id="ARBA00022962"/>
    </source>
</evidence>
<dbReference type="GO" id="GO:0004049">
    <property type="term" value="F:anthranilate synthase activity"/>
    <property type="evidence" value="ECO:0007669"/>
    <property type="project" value="TreeGrafter"/>
</dbReference>
<dbReference type="InterPro" id="IPR050472">
    <property type="entry name" value="Anth_synth/Amidotransfase"/>
</dbReference>
<dbReference type="PANTHER" id="PTHR43418">
    <property type="entry name" value="MULTIFUNCTIONAL TRYPTOPHAN BIOSYNTHESIS PROTEIN-RELATED"/>
    <property type="match status" value="1"/>
</dbReference>
<dbReference type="NCBIfam" id="TIGR00566">
    <property type="entry name" value="trpG_papA"/>
    <property type="match status" value="1"/>
</dbReference>
<accession>A0A411ZXJ8</accession>
<protein>
    <submittedName>
        <fullName evidence="3">Aminodeoxychorismate/anthranilate synthase component II</fullName>
    </submittedName>
</protein>
<dbReference type="InterPro" id="IPR029062">
    <property type="entry name" value="Class_I_gatase-like"/>
</dbReference>
<dbReference type="FunFam" id="3.40.50.880:FF:000003">
    <property type="entry name" value="Anthranilate synthase component II"/>
    <property type="match status" value="1"/>
</dbReference>
<dbReference type="Proteomes" id="UP000284662">
    <property type="component" value="Unassembled WGS sequence"/>
</dbReference>
<dbReference type="PRINTS" id="PR00096">
    <property type="entry name" value="GATASE"/>
</dbReference>
<dbReference type="PROSITE" id="PS51273">
    <property type="entry name" value="GATASE_TYPE_1"/>
    <property type="match status" value="1"/>
</dbReference>
<dbReference type="CDD" id="cd01743">
    <property type="entry name" value="GATase1_Anthranilate_Synthase"/>
    <property type="match status" value="1"/>
</dbReference>
<dbReference type="Pfam" id="PF00117">
    <property type="entry name" value="GATase"/>
    <property type="match status" value="1"/>
</dbReference>
<feature type="domain" description="Glutamine amidotransferase" evidence="2">
    <location>
        <begin position="3"/>
        <end position="186"/>
    </location>
</feature>
<evidence type="ECO:0000259" key="2">
    <source>
        <dbReference type="Pfam" id="PF00117"/>
    </source>
</evidence>
<dbReference type="Gene3D" id="3.40.50.880">
    <property type="match status" value="1"/>
</dbReference>
<dbReference type="InterPro" id="IPR017926">
    <property type="entry name" value="GATASE"/>
</dbReference>
<evidence type="ECO:0000313" key="3">
    <source>
        <dbReference type="EMBL" id="RGQ07538.1"/>
    </source>
</evidence>
<dbReference type="AlphaFoldDB" id="A0A411ZXJ8"/>
<evidence type="ECO:0000313" key="4">
    <source>
        <dbReference type="Proteomes" id="UP000284662"/>
    </source>
</evidence>
<dbReference type="GO" id="GO:0000162">
    <property type="term" value="P:L-tryptophan biosynthetic process"/>
    <property type="evidence" value="ECO:0007669"/>
    <property type="project" value="TreeGrafter"/>
</dbReference>
<dbReference type="EMBL" id="QRST01000003">
    <property type="protein sequence ID" value="RGQ07538.1"/>
    <property type="molecule type" value="Genomic_DNA"/>
</dbReference>
<dbReference type="GO" id="GO:0005829">
    <property type="term" value="C:cytosol"/>
    <property type="evidence" value="ECO:0007669"/>
    <property type="project" value="TreeGrafter"/>
</dbReference>
<dbReference type="InterPro" id="IPR006221">
    <property type="entry name" value="TrpG/PapA_dom"/>
</dbReference>
<dbReference type="PANTHER" id="PTHR43418:SF4">
    <property type="entry name" value="MULTIFUNCTIONAL TRYPTOPHAN BIOSYNTHESIS PROTEIN"/>
    <property type="match status" value="1"/>
</dbReference>
<sequence>MILLVDNYDSFVYNLYQLIGSINPEIKVIRNDELNIEQIKKLNPSHIVLSPGPGKPSEAGICSEIVKVFQGEIPILGICLGHQVIAEVFESIVSYAKEVVHGKAFKLKIMENSPLFKGIDKEFMGARYHSLAIKRETLGEDLKIIATTDDGEIMAIEHRRYPIYGLQFHPESILSDNGKKLIQNFLDTRGGQNDKTSNISIEQ</sequence>
<gene>
    <name evidence="3" type="ORF">DWZ11_03060</name>
</gene>
<reference evidence="3 4" key="1">
    <citation type="submission" date="2018-08" db="EMBL/GenBank/DDBJ databases">
        <title>A genome reference for cultivated species of the human gut microbiota.</title>
        <authorList>
            <person name="Zou Y."/>
            <person name="Xue W."/>
            <person name="Luo G."/>
        </authorList>
    </citation>
    <scope>NUCLEOTIDE SEQUENCE [LARGE SCALE GENOMIC DNA]</scope>
    <source>
        <strain evidence="3 4">AF29-2</strain>
    </source>
</reference>
<dbReference type="PRINTS" id="PR00099">
    <property type="entry name" value="CPSGATASE"/>
</dbReference>
<dbReference type="SUPFAM" id="SSF52317">
    <property type="entry name" value="Class I glutamine amidotransferase-like"/>
    <property type="match status" value="1"/>
</dbReference>
<organism evidence="3 4">
    <name type="scientific">Megamonas rupellensis</name>
    <dbReference type="NCBI Taxonomy" id="491921"/>
    <lineage>
        <taxon>Bacteria</taxon>
        <taxon>Bacillati</taxon>
        <taxon>Bacillota</taxon>
        <taxon>Negativicutes</taxon>
        <taxon>Selenomonadales</taxon>
        <taxon>Selenomonadaceae</taxon>
        <taxon>Megamonas</taxon>
    </lineage>
</organism>
<dbReference type="PRINTS" id="PR00097">
    <property type="entry name" value="ANTSNTHASEII"/>
</dbReference>
<comment type="caution">
    <text evidence="3">The sequence shown here is derived from an EMBL/GenBank/DDBJ whole genome shotgun (WGS) entry which is preliminary data.</text>
</comment>
<name>A0A411ZXJ8_9FIRM</name>